<organism evidence="2 3">
    <name type="scientific">Streptomyces chlorus</name>
    <dbReference type="NCBI Taxonomy" id="887452"/>
    <lineage>
        <taxon>Bacteria</taxon>
        <taxon>Bacillati</taxon>
        <taxon>Actinomycetota</taxon>
        <taxon>Actinomycetes</taxon>
        <taxon>Kitasatosporales</taxon>
        <taxon>Streptomycetaceae</taxon>
        <taxon>Streptomyces</taxon>
    </lineage>
</organism>
<reference evidence="3" key="1">
    <citation type="journal article" date="2019" name="Int. J. Syst. Evol. Microbiol.">
        <title>The Global Catalogue of Microorganisms (GCM) 10K type strain sequencing project: providing services to taxonomists for standard genome sequencing and annotation.</title>
        <authorList>
            <consortium name="The Broad Institute Genomics Platform"/>
            <consortium name="The Broad Institute Genome Sequencing Center for Infectious Disease"/>
            <person name="Wu L."/>
            <person name="Ma J."/>
        </authorList>
    </citation>
    <scope>NUCLEOTIDE SEQUENCE [LARGE SCALE GENOMIC DNA]</scope>
    <source>
        <strain evidence="3">JCM 10411</strain>
    </source>
</reference>
<name>A0ABW1E4P7_9ACTN</name>
<dbReference type="Proteomes" id="UP001596180">
    <property type="component" value="Unassembled WGS sequence"/>
</dbReference>
<gene>
    <name evidence="2" type="ORF">ACFPZI_26805</name>
</gene>
<proteinExistence type="predicted"/>
<evidence type="ECO:0000313" key="2">
    <source>
        <dbReference type="EMBL" id="MFC5855261.1"/>
    </source>
</evidence>
<evidence type="ECO:0000313" key="3">
    <source>
        <dbReference type="Proteomes" id="UP001596180"/>
    </source>
</evidence>
<sequence>MRELGDVLAETREVAERTAHQMRQVLPIRPHTRPAPAPAPSPAPR</sequence>
<accession>A0ABW1E4P7</accession>
<comment type="caution">
    <text evidence="2">The sequence shown here is derived from an EMBL/GenBank/DDBJ whole genome shotgun (WGS) entry which is preliminary data.</text>
</comment>
<dbReference type="RefSeq" id="WP_381367906.1">
    <property type="nucleotide sequence ID" value="NZ_JBHSOA010000061.1"/>
</dbReference>
<feature type="compositionally biased region" description="Pro residues" evidence="1">
    <location>
        <begin position="33"/>
        <end position="45"/>
    </location>
</feature>
<feature type="region of interest" description="Disordered" evidence="1">
    <location>
        <begin position="15"/>
        <end position="45"/>
    </location>
</feature>
<keyword evidence="3" id="KW-1185">Reference proteome</keyword>
<protein>
    <submittedName>
        <fullName evidence="2">Uncharacterized protein</fullName>
    </submittedName>
</protein>
<dbReference type="EMBL" id="JBHSOA010000061">
    <property type="protein sequence ID" value="MFC5855261.1"/>
    <property type="molecule type" value="Genomic_DNA"/>
</dbReference>
<evidence type="ECO:0000256" key="1">
    <source>
        <dbReference type="SAM" id="MobiDB-lite"/>
    </source>
</evidence>